<keyword evidence="3" id="KW-1185">Reference proteome</keyword>
<protein>
    <submittedName>
        <fullName evidence="2">Uncharacterized protein</fullName>
    </submittedName>
</protein>
<name>A0AAE0YLI0_9GAST</name>
<dbReference type="Proteomes" id="UP001283361">
    <property type="component" value="Unassembled WGS sequence"/>
</dbReference>
<feature type="region of interest" description="Disordered" evidence="1">
    <location>
        <begin position="25"/>
        <end position="69"/>
    </location>
</feature>
<comment type="caution">
    <text evidence="2">The sequence shown here is derived from an EMBL/GenBank/DDBJ whole genome shotgun (WGS) entry which is preliminary data.</text>
</comment>
<accession>A0AAE0YLI0</accession>
<gene>
    <name evidence="2" type="ORF">RRG08_039466</name>
</gene>
<evidence type="ECO:0000256" key="1">
    <source>
        <dbReference type="SAM" id="MobiDB-lite"/>
    </source>
</evidence>
<organism evidence="2 3">
    <name type="scientific">Elysia crispata</name>
    <name type="common">lettuce slug</name>
    <dbReference type="NCBI Taxonomy" id="231223"/>
    <lineage>
        <taxon>Eukaryota</taxon>
        <taxon>Metazoa</taxon>
        <taxon>Spiralia</taxon>
        <taxon>Lophotrochozoa</taxon>
        <taxon>Mollusca</taxon>
        <taxon>Gastropoda</taxon>
        <taxon>Heterobranchia</taxon>
        <taxon>Euthyneura</taxon>
        <taxon>Panpulmonata</taxon>
        <taxon>Sacoglossa</taxon>
        <taxon>Placobranchoidea</taxon>
        <taxon>Plakobranchidae</taxon>
        <taxon>Elysia</taxon>
    </lineage>
</organism>
<evidence type="ECO:0000313" key="3">
    <source>
        <dbReference type="Proteomes" id="UP001283361"/>
    </source>
</evidence>
<evidence type="ECO:0000313" key="2">
    <source>
        <dbReference type="EMBL" id="KAK3748213.1"/>
    </source>
</evidence>
<dbReference type="AlphaFoldDB" id="A0AAE0YLI0"/>
<sequence length="87" mass="9776">MFISETSHFGHVRKTYWEVSSRDNYLTPSLRRGSPTEVSPEGSRQRWGLDHLYASPPPQPAEHPDGGSQIERVVCDPTQAEMGPRSP</sequence>
<proteinExistence type="predicted"/>
<dbReference type="EMBL" id="JAWDGP010006036">
    <property type="protein sequence ID" value="KAK3748213.1"/>
    <property type="molecule type" value="Genomic_DNA"/>
</dbReference>
<reference evidence="2" key="1">
    <citation type="journal article" date="2023" name="G3 (Bethesda)">
        <title>A reference genome for the long-term kleptoplast-retaining sea slug Elysia crispata morphotype clarki.</title>
        <authorList>
            <person name="Eastman K.E."/>
            <person name="Pendleton A.L."/>
            <person name="Shaikh M.A."/>
            <person name="Suttiyut T."/>
            <person name="Ogas R."/>
            <person name="Tomko P."/>
            <person name="Gavelis G."/>
            <person name="Widhalm J.R."/>
            <person name="Wisecaver J.H."/>
        </authorList>
    </citation>
    <scope>NUCLEOTIDE SEQUENCE</scope>
    <source>
        <strain evidence="2">ECLA1</strain>
    </source>
</reference>